<protein>
    <submittedName>
        <fullName evidence="6">Cell division protein FtsW</fullName>
    </submittedName>
</protein>
<keyword evidence="6" id="KW-0131">Cell cycle</keyword>
<gene>
    <name evidence="6" type="ORF">CN611_16590</name>
</gene>
<keyword evidence="2" id="KW-0812">Transmembrane</keyword>
<dbReference type="NCBIfam" id="NF038403">
    <property type="entry name" value="perm_prefix_1"/>
    <property type="match status" value="1"/>
</dbReference>
<name>A0A2B5WXF4_9BACI</name>
<dbReference type="GO" id="GO:0015648">
    <property type="term" value="F:lipid-linked peptidoglycan transporter activity"/>
    <property type="evidence" value="ECO:0007669"/>
    <property type="project" value="TreeGrafter"/>
</dbReference>
<evidence type="ECO:0000313" key="6">
    <source>
        <dbReference type="EMBL" id="PEM54714.1"/>
    </source>
</evidence>
<comment type="subcellular location">
    <subcellularLocation>
        <location evidence="1">Membrane</location>
        <topology evidence="1">Multi-pass membrane protein</topology>
    </subcellularLocation>
</comment>
<accession>A0A2B5WXF4</accession>
<reference evidence="6 7" key="1">
    <citation type="submission" date="2017-09" db="EMBL/GenBank/DDBJ databases">
        <title>Large-scale bioinformatics analysis of Bacillus genomes uncovers conserved roles of natural products in bacterial physiology.</title>
        <authorList>
            <consortium name="Agbiome Team Llc"/>
            <person name="Bleich R.M."/>
            <person name="Grubbs K.J."/>
            <person name="Santa Maria K.C."/>
            <person name="Allen S.E."/>
            <person name="Farag S."/>
            <person name="Shank E.A."/>
            <person name="Bowers A."/>
        </authorList>
    </citation>
    <scope>NUCLEOTIDE SEQUENCE [LARGE SCALE GENOMIC DNA]</scope>
    <source>
        <strain evidence="6 7">AFS010764</strain>
    </source>
</reference>
<organism evidence="6 7">
    <name type="scientific">Bacillus wiedmannii</name>
    <dbReference type="NCBI Taxonomy" id="1890302"/>
    <lineage>
        <taxon>Bacteria</taxon>
        <taxon>Bacillati</taxon>
        <taxon>Bacillota</taxon>
        <taxon>Bacilli</taxon>
        <taxon>Bacillales</taxon>
        <taxon>Bacillaceae</taxon>
        <taxon>Bacillus</taxon>
        <taxon>Bacillus cereus group</taxon>
    </lineage>
</organism>
<evidence type="ECO:0000256" key="4">
    <source>
        <dbReference type="ARBA" id="ARBA00022989"/>
    </source>
</evidence>
<evidence type="ECO:0000256" key="5">
    <source>
        <dbReference type="ARBA" id="ARBA00023136"/>
    </source>
</evidence>
<dbReference type="PANTHER" id="PTHR30474">
    <property type="entry name" value="CELL CYCLE PROTEIN"/>
    <property type="match status" value="1"/>
</dbReference>
<dbReference type="GO" id="GO:0051301">
    <property type="term" value="P:cell division"/>
    <property type="evidence" value="ECO:0007669"/>
    <property type="project" value="UniProtKB-KW"/>
</dbReference>
<evidence type="ECO:0000256" key="3">
    <source>
        <dbReference type="ARBA" id="ARBA00022960"/>
    </source>
</evidence>
<dbReference type="EMBL" id="NUDL01000051">
    <property type="protein sequence ID" value="PEM54714.1"/>
    <property type="molecule type" value="Genomic_DNA"/>
</dbReference>
<dbReference type="RefSeq" id="WP_098102755.1">
    <property type="nucleotide sequence ID" value="NZ_NUDL01000051.1"/>
</dbReference>
<proteinExistence type="predicted"/>
<dbReference type="AlphaFoldDB" id="A0A2B5WXF4"/>
<keyword evidence="6" id="KW-0132">Cell division</keyword>
<comment type="caution">
    <text evidence="6">The sequence shown here is derived from an EMBL/GenBank/DDBJ whole genome shotgun (WGS) entry which is preliminary data.</text>
</comment>
<keyword evidence="3" id="KW-0133">Cell shape</keyword>
<dbReference type="GO" id="GO:0032153">
    <property type="term" value="C:cell division site"/>
    <property type="evidence" value="ECO:0007669"/>
    <property type="project" value="TreeGrafter"/>
</dbReference>
<dbReference type="PANTHER" id="PTHR30474:SF1">
    <property type="entry name" value="PEPTIDOGLYCAN GLYCOSYLTRANSFERASE MRDB"/>
    <property type="match status" value="1"/>
</dbReference>
<dbReference type="Pfam" id="PF01098">
    <property type="entry name" value="FTSW_RODA_SPOVE"/>
    <property type="match status" value="1"/>
</dbReference>
<dbReference type="InterPro" id="IPR001182">
    <property type="entry name" value="FtsW/RodA"/>
</dbReference>
<evidence type="ECO:0000256" key="2">
    <source>
        <dbReference type="ARBA" id="ARBA00022692"/>
    </source>
</evidence>
<dbReference type="GO" id="GO:0005886">
    <property type="term" value="C:plasma membrane"/>
    <property type="evidence" value="ECO:0007669"/>
    <property type="project" value="TreeGrafter"/>
</dbReference>
<sequence length="421" mass="47219">MNKKGERFVSEVTNHIKSKEAKSFVATELDFHLKQAKNTWIEKGLSEEVAENKAVEQMGSPIKLGQELNKLHKPKVDWFLLILLVAAMGLGFLPVLAFGYTNDVIMNKVIFVILGVITAIGMMLLDYRKLERMGLLFYTIGVVVLLMLYCFPNASMIGEPLIKIGPIAVDCLMAVPFFFLAWASFFNNNRLKVIHLVVLYLFSLYLFLIVSTLSSIFVYMTMVFVMLWWSKLGKKTALIITIVPICLFIIKASVSWSSGYHLDRVLGYLNPESDAGGAGFMYIRLKEVMSSAGWFGTSGDTKFIPAADTDFVFASLTYYYGYVLALILVSVLSLFVARLVIISYKINDRYGKLLLVGGMTLFVVQFIYNVGMILGLLPIASISLPFISYGLTPTVFHALLIGIVLSVYRRKDMSFSMRKTP</sequence>
<dbReference type="InterPro" id="IPR047928">
    <property type="entry name" value="Perm_prefix_1"/>
</dbReference>
<evidence type="ECO:0000256" key="1">
    <source>
        <dbReference type="ARBA" id="ARBA00004141"/>
    </source>
</evidence>
<dbReference type="Proteomes" id="UP000220621">
    <property type="component" value="Unassembled WGS sequence"/>
</dbReference>
<evidence type="ECO:0000313" key="7">
    <source>
        <dbReference type="Proteomes" id="UP000220621"/>
    </source>
</evidence>
<keyword evidence="5" id="KW-0472">Membrane</keyword>
<dbReference type="GO" id="GO:0008360">
    <property type="term" value="P:regulation of cell shape"/>
    <property type="evidence" value="ECO:0007669"/>
    <property type="project" value="UniProtKB-KW"/>
</dbReference>
<keyword evidence="4" id="KW-1133">Transmembrane helix</keyword>